<name>A0A1V1NRW1_9BACT</name>
<sequence>MRKKIEKLYQADLVYRSAAKFYSFNDICLMRYIKFVYEHDLDDVTRVDLSQKNLFNTLKGNFFGNGGSGHHDEI</sequence>
<gene>
    <name evidence="1" type="ORF">OMM_14459</name>
</gene>
<organism evidence="1 2">
    <name type="scientific">Candidatus Magnetoglobus multicellularis str. Araruama</name>
    <dbReference type="NCBI Taxonomy" id="890399"/>
    <lineage>
        <taxon>Bacteria</taxon>
        <taxon>Pseudomonadati</taxon>
        <taxon>Thermodesulfobacteriota</taxon>
        <taxon>Desulfobacteria</taxon>
        <taxon>Desulfobacterales</taxon>
        <taxon>Desulfobacteraceae</taxon>
        <taxon>Candidatus Magnetoglobus</taxon>
    </lineage>
</organism>
<proteinExistence type="predicted"/>
<dbReference type="AlphaFoldDB" id="A0A1V1NRW1"/>
<dbReference type="EMBL" id="ATBP01002961">
    <property type="protein sequence ID" value="ETR65305.1"/>
    <property type="molecule type" value="Genomic_DNA"/>
</dbReference>
<accession>A0A1V1NRW1</accession>
<evidence type="ECO:0000313" key="2">
    <source>
        <dbReference type="Proteomes" id="UP000189670"/>
    </source>
</evidence>
<protein>
    <submittedName>
        <fullName evidence="1">Uncharacterized protein</fullName>
    </submittedName>
</protein>
<evidence type="ECO:0000313" key="1">
    <source>
        <dbReference type="EMBL" id="ETR65305.1"/>
    </source>
</evidence>
<dbReference type="Proteomes" id="UP000189670">
    <property type="component" value="Unassembled WGS sequence"/>
</dbReference>
<comment type="caution">
    <text evidence="1">The sequence shown here is derived from an EMBL/GenBank/DDBJ whole genome shotgun (WGS) entry which is preliminary data.</text>
</comment>
<reference evidence="2" key="1">
    <citation type="submission" date="2012-11" db="EMBL/GenBank/DDBJ databases">
        <authorList>
            <person name="Lucero-Rivera Y.E."/>
            <person name="Tovar-Ramirez D."/>
        </authorList>
    </citation>
    <scope>NUCLEOTIDE SEQUENCE [LARGE SCALE GENOMIC DNA]</scope>
    <source>
        <strain evidence="2">Araruama</strain>
    </source>
</reference>